<comment type="caution">
    <text evidence="1">The sequence shown here is derived from an EMBL/GenBank/DDBJ whole genome shotgun (WGS) entry which is preliminary data.</text>
</comment>
<protein>
    <submittedName>
        <fullName evidence="1">DNA-directed RNA polymerase subunit M/transcription elongation factor TFIIS</fullName>
    </submittedName>
</protein>
<dbReference type="InterPro" id="IPR049886">
    <property type="entry name" value="CFI_box_CTERM_dom"/>
</dbReference>
<dbReference type="OrthoDB" id="583109at2"/>
<dbReference type="GO" id="GO:0003746">
    <property type="term" value="F:translation elongation factor activity"/>
    <property type="evidence" value="ECO:0007669"/>
    <property type="project" value="UniProtKB-KW"/>
</dbReference>
<dbReference type="GO" id="GO:0000428">
    <property type="term" value="C:DNA-directed RNA polymerase complex"/>
    <property type="evidence" value="ECO:0007669"/>
    <property type="project" value="UniProtKB-KW"/>
</dbReference>
<keyword evidence="2" id="KW-1185">Reference proteome</keyword>
<organism evidence="1 2">
    <name type="scientific">Mobilisporobacter senegalensis</name>
    <dbReference type="NCBI Taxonomy" id="1329262"/>
    <lineage>
        <taxon>Bacteria</taxon>
        <taxon>Bacillati</taxon>
        <taxon>Bacillota</taxon>
        <taxon>Clostridia</taxon>
        <taxon>Lachnospirales</taxon>
        <taxon>Lachnospiraceae</taxon>
        <taxon>Mobilisporobacter</taxon>
    </lineage>
</organism>
<gene>
    <name evidence="1" type="ORF">EDD66_10725</name>
</gene>
<accession>A0A3N1XLV2</accession>
<dbReference type="Proteomes" id="UP000273083">
    <property type="component" value="Unassembled WGS sequence"/>
</dbReference>
<dbReference type="RefSeq" id="WP_123609810.1">
    <property type="nucleotide sequence ID" value="NZ_RJVG01000007.1"/>
</dbReference>
<keyword evidence="1" id="KW-0804">Transcription</keyword>
<reference evidence="1 2" key="1">
    <citation type="submission" date="2018-11" db="EMBL/GenBank/DDBJ databases">
        <title>Genomic Encyclopedia of Type Strains, Phase IV (KMG-IV): sequencing the most valuable type-strain genomes for metagenomic binning, comparative biology and taxonomic classification.</title>
        <authorList>
            <person name="Goeker M."/>
        </authorList>
    </citation>
    <scope>NUCLEOTIDE SEQUENCE [LARGE SCALE GENOMIC DNA]</scope>
    <source>
        <strain evidence="1 2">DSM 26537</strain>
    </source>
</reference>
<evidence type="ECO:0000313" key="2">
    <source>
        <dbReference type="Proteomes" id="UP000273083"/>
    </source>
</evidence>
<keyword evidence="1" id="KW-0648">Protein biosynthesis</keyword>
<keyword evidence="1" id="KW-0240">DNA-directed RNA polymerase</keyword>
<dbReference type="AlphaFoldDB" id="A0A3N1XLV2"/>
<dbReference type="NCBIfam" id="NF041770">
    <property type="entry name" value="CFI_box_CTERM"/>
    <property type="match status" value="1"/>
</dbReference>
<sequence length="339" mass="39748">MEFKEGKCPKCGGILQVPQDLEKLTCMYCGREISARDMIVEKHGNDDDFKEKEEKILNLWSAKNQDAIAKALDLLEEDRFNHTANYILALNYLPGLITEHKNLIDQFKKNLYENAMKEYMEFSRTILVYLERACSTKKQDRSFILTECASYFISKIKEDMALETDKKLKKAAFVNDDYKMILVLFTIPMILELNLDISDEFADKIIEAWIKEYPKSLIKKGTFESINNGFRKKGFCYITTAVCETLGKSEDCYELMMFRNFRDDFLLSQEDGEELIREYYRMAPMIVNSINDRKDRNQIYNEIWHNYLKGCLTAIESGDNAKCKTEYSKMVINLKKQYC</sequence>
<dbReference type="EMBL" id="RJVG01000007">
    <property type="protein sequence ID" value="ROR27111.1"/>
    <property type="molecule type" value="Genomic_DNA"/>
</dbReference>
<keyword evidence="1" id="KW-0251">Elongation factor</keyword>
<evidence type="ECO:0000313" key="1">
    <source>
        <dbReference type="EMBL" id="ROR27111.1"/>
    </source>
</evidence>
<proteinExistence type="predicted"/>
<name>A0A3N1XLV2_9FIRM</name>